<keyword evidence="2" id="KW-0378">Hydrolase</keyword>
<dbReference type="Gene3D" id="3.40.960.10">
    <property type="entry name" value="VSR Endonuclease"/>
    <property type="match status" value="1"/>
</dbReference>
<keyword evidence="3" id="KW-1185">Reference proteome</keyword>
<evidence type="ECO:0000313" key="2">
    <source>
        <dbReference type="EMBL" id="MDD0824343.1"/>
    </source>
</evidence>
<gene>
    <name evidence="2" type="ORF">PTQ27_07695</name>
</gene>
<name>A0ABT5MQ86_9PAST</name>
<sequence length="129" mass="15169">MQPYVKSLKDNSQKLRKNQTEAEKRLWYRIANDQLGFRFNRQKPLLTYIVDFYCAKAKLVIELDGGQHYEPDYQANDKTRDAELASLGLTVLRFDNYRVMTDIDSVIEEIWLYLQSTDKSPPPLFTKEG</sequence>
<reference evidence="2 3" key="1">
    <citation type="submission" date="2023-02" db="EMBL/GenBank/DDBJ databases">
        <title>Mannheimia cairiniae sp. nov., a novel species of Mannheimia obtained from moscovy ducks (Cairina moschata) and reclassification of Mannheimia ovis as heterotypic synonym of Mannheimia pernigra.</title>
        <authorList>
            <person name="Christensen H."/>
        </authorList>
    </citation>
    <scope>NUCLEOTIDE SEQUENCE [LARGE SCALE GENOMIC DNA]</scope>
    <source>
        <strain evidence="2 3">AT1</strain>
    </source>
</reference>
<comment type="caution">
    <text evidence="2">The sequence shown here is derived from an EMBL/GenBank/DDBJ whole genome shotgun (WGS) entry which is preliminary data.</text>
</comment>
<proteinExistence type="predicted"/>
<dbReference type="SUPFAM" id="SSF52980">
    <property type="entry name" value="Restriction endonuclease-like"/>
    <property type="match status" value="1"/>
</dbReference>
<accession>A0ABT5MQ86</accession>
<dbReference type="EMBL" id="JAQSJE010000007">
    <property type="protein sequence ID" value="MDD0824343.1"/>
    <property type="molecule type" value="Genomic_DNA"/>
</dbReference>
<dbReference type="GO" id="GO:0004519">
    <property type="term" value="F:endonuclease activity"/>
    <property type="evidence" value="ECO:0007669"/>
    <property type="project" value="UniProtKB-KW"/>
</dbReference>
<feature type="domain" description="DUF559" evidence="1">
    <location>
        <begin position="7"/>
        <end position="114"/>
    </location>
</feature>
<dbReference type="RefSeq" id="WP_273749091.1">
    <property type="nucleotide sequence ID" value="NZ_JAQSJE010000007.1"/>
</dbReference>
<evidence type="ECO:0000259" key="1">
    <source>
        <dbReference type="Pfam" id="PF04480"/>
    </source>
</evidence>
<dbReference type="InterPro" id="IPR047216">
    <property type="entry name" value="Endonuclease_DUF559_bact"/>
</dbReference>
<dbReference type="CDD" id="cd01038">
    <property type="entry name" value="Endonuclease_DUF559"/>
    <property type="match status" value="1"/>
</dbReference>
<keyword evidence="2" id="KW-0540">Nuclease</keyword>
<dbReference type="InterPro" id="IPR007569">
    <property type="entry name" value="DUF559"/>
</dbReference>
<keyword evidence="2" id="KW-0255">Endonuclease</keyword>
<dbReference type="InterPro" id="IPR011335">
    <property type="entry name" value="Restrct_endonuc-II-like"/>
</dbReference>
<dbReference type="PANTHER" id="PTHR38590:SF1">
    <property type="entry name" value="BLL0828 PROTEIN"/>
    <property type="match status" value="1"/>
</dbReference>
<dbReference type="Pfam" id="PF04480">
    <property type="entry name" value="DUF559"/>
    <property type="match status" value="1"/>
</dbReference>
<organism evidence="2 3">
    <name type="scientific">Mannheimia cairinae</name>
    <dbReference type="NCBI Taxonomy" id="3025936"/>
    <lineage>
        <taxon>Bacteria</taxon>
        <taxon>Pseudomonadati</taxon>
        <taxon>Pseudomonadota</taxon>
        <taxon>Gammaproteobacteria</taxon>
        <taxon>Pasteurellales</taxon>
        <taxon>Pasteurellaceae</taxon>
        <taxon>Mannheimia</taxon>
    </lineage>
</organism>
<protein>
    <submittedName>
        <fullName evidence="2">Endonuclease domain-containing protein</fullName>
    </submittedName>
</protein>
<dbReference type="PANTHER" id="PTHR38590">
    <property type="entry name" value="BLL0828 PROTEIN"/>
    <property type="match status" value="1"/>
</dbReference>
<dbReference type="Proteomes" id="UP001221909">
    <property type="component" value="Unassembled WGS sequence"/>
</dbReference>
<evidence type="ECO:0000313" key="3">
    <source>
        <dbReference type="Proteomes" id="UP001221909"/>
    </source>
</evidence>